<reference evidence="2" key="1">
    <citation type="submission" date="2020-06" db="EMBL/GenBank/DDBJ databases">
        <authorList>
            <consortium name="Plant Systems Biology data submission"/>
        </authorList>
    </citation>
    <scope>NUCLEOTIDE SEQUENCE</scope>
    <source>
        <strain evidence="2">D6</strain>
    </source>
</reference>
<comment type="caution">
    <text evidence="2">The sequence shown here is derived from an EMBL/GenBank/DDBJ whole genome shotgun (WGS) entry which is preliminary data.</text>
</comment>
<dbReference type="AlphaFoldDB" id="A0A9N8DCB0"/>
<evidence type="ECO:0000259" key="1">
    <source>
        <dbReference type="Pfam" id="PF06722"/>
    </source>
</evidence>
<dbReference type="Pfam" id="PF06722">
    <property type="entry name" value="EryCIII-like_C"/>
    <property type="match status" value="1"/>
</dbReference>
<dbReference type="EMBL" id="CAICTM010000027">
    <property type="protein sequence ID" value="CAB9497870.1"/>
    <property type="molecule type" value="Genomic_DNA"/>
</dbReference>
<dbReference type="SUPFAM" id="SSF53756">
    <property type="entry name" value="UDP-Glycosyltransferase/glycogen phosphorylase"/>
    <property type="match status" value="1"/>
</dbReference>
<organism evidence="2 3">
    <name type="scientific">Seminavis robusta</name>
    <dbReference type="NCBI Taxonomy" id="568900"/>
    <lineage>
        <taxon>Eukaryota</taxon>
        <taxon>Sar</taxon>
        <taxon>Stramenopiles</taxon>
        <taxon>Ochrophyta</taxon>
        <taxon>Bacillariophyta</taxon>
        <taxon>Bacillariophyceae</taxon>
        <taxon>Bacillariophycidae</taxon>
        <taxon>Naviculales</taxon>
        <taxon>Naviculaceae</taxon>
        <taxon>Seminavis</taxon>
    </lineage>
</organism>
<dbReference type="Proteomes" id="UP001153069">
    <property type="component" value="Unassembled WGS sequence"/>
</dbReference>
<dbReference type="OrthoDB" id="5835829at2759"/>
<dbReference type="PANTHER" id="PTHR48050">
    <property type="entry name" value="STEROL 3-BETA-GLUCOSYLTRANSFERASE"/>
    <property type="match status" value="1"/>
</dbReference>
<dbReference type="InterPro" id="IPR010610">
    <property type="entry name" value="EryCIII-like_C"/>
</dbReference>
<feature type="domain" description="Erythromycin biosynthesis protein CIII-like C-terminal" evidence="1">
    <location>
        <begin position="348"/>
        <end position="432"/>
    </location>
</feature>
<accession>A0A9N8DCB0</accession>
<dbReference type="GO" id="GO:0016757">
    <property type="term" value="F:glycosyltransferase activity"/>
    <property type="evidence" value="ECO:0007669"/>
    <property type="project" value="UniProtKB-ARBA"/>
</dbReference>
<name>A0A9N8DCB0_9STRA</name>
<keyword evidence="3" id="KW-1185">Reference proteome</keyword>
<dbReference type="Gene3D" id="3.40.50.2000">
    <property type="entry name" value="Glycogen Phosphorylase B"/>
    <property type="match status" value="2"/>
</dbReference>
<evidence type="ECO:0000313" key="2">
    <source>
        <dbReference type="EMBL" id="CAB9497870.1"/>
    </source>
</evidence>
<gene>
    <name evidence="2" type="ORF">SEMRO_27_G018130.1</name>
</gene>
<proteinExistence type="predicted"/>
<sequence length="486" mass="52636">MRVLLIAVGSRGDSEPMCSLAAELATRKEIASIELFLQTDAESLVPKNNDDERNKIHYHELPFTQMDFYKWAGQKREPPQAGAGHPNQRVQFLGIVTDIMGELVLPNYSRVMETIVSEGPKVDVIVASSLARQLALEVATQVESSSSKPVPVYLVQLQNLVPTKDYPHYSRTEACVDALTGKAGANTDENRNSFVELERLQLEFLTAHVDPVLSKLPNYKKKEKGIDFDNDMLPILTGNEPADASLDVWMVNAVSTHIIPATSDAGPKVINVGSLSCNYIPDGFEPPQDLVSFLEKHADNPPVCFGYGSMPFGQAQMIVEAAFETKRPSILIGSAMMGILASLQESAVSEEDNEKVSWLKENIHCVSNIPYPWLLPKCAMMFCHGGAGTTQSVLRAGIPAVISPLIGDQFFFAKYLEAKGWGVACSDSLTALSKEAILASFEKAEACQPACKVLGAAMSSGEPASSNSGKYGPELLATAMVEHVSA</sequence>
<protein>
    <submittedName>
        <fullName evidence="2">Sterol 3-beta-glucosyltransferase</fullName>
    </submittedName>
</protein>
<dbReference type="PANTHER" id="PTHR48050:SF13">
    <property type="entry name" value="STEROL 3-BETA-GLUCOSYLTRANSFERASE UGT80A2"/>
    <property type="match status" value="1"/>
</dbReference>
<evidence type="ECO:0000313" key="3">
    <source>
        <dbReference type="Proteomes" id="UP001153069"/>
    </source>
</evidence>
<dbReference type="InterPro" id="IPR050426">
    <property type="entry name" value="Glycosyltransferase_28"/>
</dbReference>